<dbReference type="STRING" id="1266370.NITGR_800017"/>
<accession>M1Z1B2</accession>
<comment type="caution">
    <text evidence="4">The sequence shown here is derived from an EMBL/GenBank/DDBJ whole genome shotgun (WGS) entry which is preliminary data.</text>
</comment>
<dbReference type="GO" id="GO:0016020">
    <property type="term" value="C:membrane"/>
    <property type="evidence" value="ECO:0007669"/>
    <property type="project" value="InterPro"/>
</dbReference>
<dbReference type="GO" id="GO:0120010">
    <property type="term" value="P:intermembrane phospholipid transfer"/>
    <property type="evidence" value="ECO:0007669"/>
    <property type="project" value="TreeGrafter"/>
</dbReference>
<name>M1Z1B2_NITG3</name>
<reference evidence="4 5" key="1">
    <citation type="journal article" date="2013" name="Front. Microbiol.">
        <title>The genome of Nitrospina gracilis illuminates the metabolism and evolution of the major marine nitrite oxidizer.</title>
        <authorList>
            <person name="Luecker S."/>
            <person name="Nowka B."/>
            <person name="Rattei T."/>
            <person name="Spieck E."/>
            <person name="and Daims H."/>
        </authorList>
    </citation>
    <scope>NUCLEOTIDE SEQUENCE [LARGE SCALE GENOMIC DNA]</scope>
    <source>
        <strain evidence="4 5">3/211</strain>
    </source>
</reference>
<dbReference type="InterPro" id="IPR007428">
    <property type="entry name" value="MlaA"/>
</dbReference>
<gene>
    <name evidence="4" type="ORF">NITGR_800017</name>
</gene>
<dbReference type="FunCoup" id="M1Z1B2">
    <property type="interactions" value="74"/>
</dbReference>
<dbReference type="Proteomes" id="UP000011704">
    <property type="component" value="Unassembled WGS sequence"/>
</dbReference>
<dbReference type="HOGENOM" id="CLU_823441_0_0_0"/>
<dbReference type="PRINTS" id="PR01805">
    <property type="entry name" value="VACJLIPOPROT"/>
</dbReference>
<feature type="compositionally biased region" description="Basic and acidic residues" evidence="3">
    <location>
        <begin position="94"/>
        <end position="105"/>
    </location>
</feature>
<evidence type="ECO:0000313" key="5">
    <source>
        <dbReference type="Proteomes" id="UP000011704"/>
    </source>
</evidence>
<dbReference type="AlphaFoldDB" id="M1Z1B2"/>
<feature type="region of interest" description="Disordered" evidence="3">
    <location>
        <begin position="68"/>
        <end position="110"/>
    </location>
</feature>
<keyword evidence="5" id="KW-1185">Reference proteome</keyword>
<dbReference type="EMBL" id="CAQJ01000089">
    <property type="protein sequence ID" value="CCQ91766.1"/>
    <property type="molecule type" value="Genomic_DNA"/>
</dbReference>
<comment type="similarity">
    <text evidence="1">Belongs to the MlaA family.</text>
</comment>
<sequence length="337" mass="37584">MRLVALIFFLPQSLAVIRKRGFNPNLVLSALVVFLLGPAPLHASFNKVEALPVAPDLGTLEQKEALSEKRTPLAQKLLPDGEAIPPAKKTRKPKGGEPLDPRLLDDDVPAGDPFSDPFGDEVYEEDPFEKKQPDIPPLSDPFEGFNRSMYTFNDTVYEYALRPVAEVYRDYLNEEFRIALRNLYNVFLAPAKFVSCVVQLKFKKAGIVLVRTVMNVPLGWGGMLDVAGQEYGIVDVDEDFGQALGYWYVPPGPYIMLPFLGPSTARDTVGTVVDTLLNPLFWIIPDAVTGAGVTSGKVVNETSFFIDDKKALDESAIDPYESVRDFYHQIREKKIRE</sequence>
<evidence type="ECO:0000256" key="1">
    <source>
        <dbReference type="ARBA" id="ARBA00010634"/>
    </source>
</evidence>
<dbReference type="PANTHER" id="PTHR30035">
    <property type="entry name" value="LIPOPROTEIN VACJ-RELATED"/>
    <property type="match status" value="1"/>
</dbReference>
<dbReference type="PANTHER" id="PTHR30035:SF3">
    <property type="entry name" value="INTERMEMBRANE PHOSPHOLIPID TRANSPORT SYSTEM LIPOPROTEIN MLAA"/>
    <property type="match status" value="1"/>
</dbReference>
<evidence type="ECO:0000256" key="3">
    <source>
        <dbReference type="SAM" id="MobiDB-lite"/>
    </source>
</evidence>
<proteinExistence type="inferred from homology"/>
<keyword evidence="4" id="KW-0449">Lipoprotein</keyword>
<organism evidence="4 5">
    <name type="scientific">Nitrospina gracilis (strain 3/211)</name>
    <dbReference type="NCBI Taxonomy" id="1266370"/>
    <lineage>
        <taxon>Bacteria</taxon>
        <taxon>Pseudomonadati</taxon>
        <taxon>Nitrospinota/Tectimicrobiota group</taxon>
        <taxon>Nitrospinota</taxon>
        <taxon>Nitrospinia</taxon>
        <taxon>Nitrospinales</taxon>
        <taxon>Nitrospinaceae</taxon>
        <taxon>Nitrospina</taxon>
    </lineage>
</organism>
<dbReference type="InParanoid" id="M1Z1B2"/>
<evidence type="ECO:0000256" key="2">
    <source>
        <dbReference type="ARBA" id="ARBA00022729"/>
    </source>
</evidence>
<keyword evidence="2" id="KW-0732">Signal</keyword>
<dbReference type="Pfam" id="PF04333">
    <property type="entry name" value="MlaA"/>
    <property type="match status" value="1"/>
</dbReference>
<protein>
    <submittedName>
        <fullName evidence="4">VacJ family lipoprotein (Modular protein)</fullName>
    </submittedName>
</protein>
<evidence type="ECO:0000313" key="4">
    <source>
        <dbReference type="EMBL" id="CCQ91766.1"/>
    </source>
</evidence>